<protein>
    <recommendedName>
        <fullName evidence="5">PA14 domain-containing protein</fullName>
    </recommendedName>
</protein>
<name>A0AAW1PLL5_9CHLO</name>
<evidence type="ECO:0000256" key="1">
    <source>
        <dbReference type="SAM" id="MobiDB-lite"/>
    </source>
</evidence>
<keyword evidence="4" id="KW-1185">Reference proteome</keyword>
<proteinExistence type="predicted"/>
<evidence type="ECO:0008006" key="5">
    <source>
        <dbReference type="Google" id="ProtNLM"/>
    </source>
</evidence>
<dbReference type="PANTHER" id="PTHR31656">
    <property type="entry name" value="ROOT CAP DOMAIN-CONTAINING PROTEIN"/>
    <property type="match status" value="1"/>
</dbReference>
<keyword evidence="2" id="KW-0732">Signal</keyword>
<evidence type="ECO:0000313" key="4">
    <source>
        <dbReference type="Proteomes" id="UP001489004"/>
    </source>
</evidence>
<accession>A0AAW1PLL5</accession>
<reference evidence="3 4" key="1">
    <citation type="journal article" date="2024" name="Nat. Commun.">
        <title>Phylogenomics reveals the evolutionary origins of lichenization in chlorophyte algae.</title>
        <authorList>
            <person name="Puginier C."/>
            <person name="Libourel C."/>
            <person name="Otte J."/>
            <person name="Skaloud P."/>
            <person name="Haon M."/>
            <person name="Grisel S."/>
            <person name="Petersen M."/>
            <person name="Berrin J.G."/>
            <person name="Delaux P.M."/>
            <person name="Dal Grande F."/>
            <person name="Keller J."/>
        </authorList>
    </citation>
    <scope>NUCLEOTIDE SEQUENCE [LARGE SCALE GENOMIC DNA]</scope>
    <source>
        <strain evidence="3 4">SAG 2043</strain>
    </source>
</reference>
<feature type="chain" id="PRO_5043530940" description="PA14 domain-containing protein" evidence="2">
    <location>
        <begin position="25"/>
        <end position="402"/>
    </location>
</feature>
<dbReference type="AlphaFoldDB" id="A0AAW1PLL5"/>
<evidence type="ECO:0000256" key="2">
    <source>
        <dbReference type="SAM" id="SignalP"/>
    </source>
</evidence>
<sequence>MKGLSLQAAVACCLLFLHLPAGDAELYAPCASDAECGPCQFCAELGTGPGQSSSATDTSSSSYDSSSIGGSSSVTDSTGPGTASSITSSIATGGYDLTTTSSVRRRGLLDTYSYTSSQAVGPSCQALSPTAEASAKCGNCKTCNNNGACVPNPDAGCGEADPLITGFDGHVFDFPGVHNATFNMLSERDHQLNVLMVPAGIKDDAHPDGGSYFGAIGFRYRSHRLLVEISAEGDMTVTLDDKQIPKQRMYMELEPNEEAIFEQEPHFPEVGHVVVFRTEVLAVSILAIQPTTVDLVHYRGHLDFVTTLLQRPRQMHGVLGQTLHNIARYPLNDMQFHGEGEASDYRVPNLLSSDFPYNLFSPTMPLQWPGQRMALEVLEAYEKLPAPKSAGGSKALKLPGFF</sequence>
<dbReference type="Proteomes" id="UP001489004">
    <property type="component" value="Unassembled WGS sequence"/>
</dbReference>
<feature type="region of interest" description="Disordered" evidence="1">
    <location>
        <begin position="53"/>
        <end position="85"/>
    </location>
</feature>
<feature type="signal peptide" evidence="2">
    <location>
        <begin position="1"/>
        <end position="24"/>
    </location>
</feature>
<evidence type="ECO:0000313" key="3">
    <source>
        <dbReference type="EMBL" id="KAK9808872.1"/>
    </source>
</evidence>
<gene>
    <name evidence="3" type="ORF">WJX72_005517</name>
</gene>
<comment type="caution">
    <text evidence="3">The sequence shown here is derived from an EMBL/GenBank/DDBJ whole genome shotgun (WGS) entry which is preliminary data.</text>
</comment>
<organism evidence="3 4">
    <name type="scientific">[Myrmecia] bisecta</name>
    <dbReference type="NCBI Taxonomy" id="41462"/>
    <lineage>
        <taxon>Eukaryota</taxon>
        <taxon>Viridiplantae</taxon>
        <taxon>Chlorophyta</taxon>
        <taxon>core chlorophytes</taxon>
        <taxon>Trebouxiophyceae</taxon>
        <taxon>Trebouxiales</taxon>
        <taxon>Trebouxiaceae</taxon>
        <taxon>Myrmecia</taxon>
    </lineage>
</organism>
<dbReference type="EMBL" id="JALJOR010000011">
    <property type="protein sequence ID" value="KAK9808872.1"/>
    <property type="molecule type" value="Genomic_DNA"/>
</dbReference>